<evidence type="ECO:0008006" key="6">
    <source>
        <dbReference type="Google" id="ProtNLM"/>
    </source>
</evidence>
<evidence type="ECO:0000313" key="5">
    <source>
        <dbReference type="Proteomes" id="UP001055437"/>
    </source>
</evidence>
<proteinExistence type="predicted"/>
<protein>
    <recommendedName>
        <fullName evidence="6">DUF3784 domain-containing protein</fullName>
    </recommendedName>
</protein>
<evidence type="ECO:0000256" key="1">
    <source>
        <dbReference type="SAM" id="Phobius"/>
    </source>
</evidence>
<dbReference type="EMBL" id="CP099799">
    <property type="protein sequence ID" value="USS02170.1"/>
    <property type="molecule type" value="Genomic_DNA"/>
</dbReference>
<evidence type="ECO:0000313" key="4">
    <source>
        <dbReference type="Proteomes" id="UP000280586"/>
    </source>
</evidence>
<organism evidence="2 4">
    <name type="scientific">Clostridium septicum</name>
    <dbReference type="NCBI Taxonomy" id="1504"/>
    <lineage>
        <taxon>Bacteria</taxon>
        <taxon>Bacillati</taxon>
        <taxon>Bacillota</taxon>
        <taxon>Clostridia</taxon>
        <taxon>Eubacteriales</taxon>
        <taxon>Clostridiaceae</taxon>
        <taxon>Clostridium</taxon>
    </lineage>
</organism>
<dbReference type="KEGG" id="csep:CP523_14635"/>
<feature type="transmembrane region" description="Helical" evidence="1">
    <location>
        <begin position="84"/>
        <end position="104"/>
    </location>
</feature>
<dbReference type="AlphaFoldDB" id="A0A9N7PMS8"/>
<keyword evidence="1" id="KW-0472">Membrane</keyword>
<reference evidence="2 4" key="1">
    <citation type="submission" date="2017-09" db="EMBL/GenBank/DDBJ databases">
        <authorList>
            <person name="Thomas P."/>
            <person name="Seyboldt C."/>
        </authorList>
    </citation>
    <scope>NUCLEOTIDE SEQUENCE [LARGE SCALE GENOMIC DNA]</scope>
    <source>
        <strain evidence="2 4">DSM 7534</strain>
    </source>
</reference>
<feature type="transmembrane region" description="Helical" evidence="1">
    <location>
        <begin position="56"/>
        <end position="72"/>
    </location>
</feature>
<keyword evidence="5" id="KW-1185">Reference proteome</keyword>
<dbReference type="Proteomes" id="UP001055437">
    <property type="component" value="Chromosome"/>
</dbReference>
<evidence type="ECO:0000313" key="3">
    <source>
        <dbReference type="EMBL" id="USS02170.1"/>
    </source>
</evidence>
<dbReference type="EMBL" id="CP023671">
    <property type="protein sequence ID" value="AYE35567.1"/>
    <property type="molecule type" value="Genomic_DNA"/>
</dbReference>
<dbReference type="GeneID" id="303561923"/>
<accession>A0A9N7PMS8</accession>
<name>A0A9N7PMS8_CLOSE</name>
<gene>
    <name evidence="2" type="ORF">CP523_14635</name>
    <name evidence="3" type="ORF">NH397_07060</name>
</gene>
<keyword evidence="1" id="KW-0812">Transmembrane</keyword>
<evidence type="ECO:0000313" key="2">
    <source>
        <dbReference type="EMBL" id="AYE35567.1"/>
    </source>
</evidence>
<sequence>MSISTIKLLLIGIFILTVMVILGTIKLKSCPGIVKATKEQRIKGIGLIKSLWKKQIIISSVAIALYLITFMVNDKTEDMFLKTIILLSSAFVAGSGFYIVYCYNKFKGNFSKLMDEIYK</sequence>
<dbReference type="Proteomes" id="UP000280586">
    <property type="component" value="Chromosome"/>
</dbReference>
<dbReference type="RefSeq" id="WP_120140998.1">
    <property type="nucleotide sequence ID" value="NZ_CP023671.1"/>
</dbReference>
<feature type="transmembrane region" description="Helical" evidence="1">
    <location>
        <begin position="6"/>
        <end position="25"/>
    </location>
</feature>
<keyword evidence="1" id="KW-1133">Transmembrane helix</keyword>
<reference evidence="3" key="2">
    <citation type="submission" date="2022-06" db="EMBL/GenBank/DDBJ databases">
        <authorList>
            <person name="Holder M.E."/>
            <person name="Ajami N.J."/>
            <person name="Petrosino J.F."/>
        </authorList>
    </citation>
    <scope>NUCLEOTIDE SEQUENCE</scope>
    <source>
        <strain evidence="3">RMA 8861</strain>
    </source>
</reference>